<dbReference type="eggNOG" id="COG0372">
    <property type="taxonomic scope" value="Bacteria"/>
</dbReference>
<dbReference type="PROSITE" id="PS00480">
    <property type="entry name" value="CITRATE_SYNTHASE"/>
    <property type="match status" value="1"/>
</dbReference>
<name>E8N488_ANATU</name>
<accession>E8N488</accession>
<evidence type="ECO:0000313" key="7">
    <source>
        <dbReference type="Proteomes" id="UP000008922"/>
    </source>
</evidence>
<evidence type="ECO:0000256" key="1">
    <source>
        <dbReference type="ARBA" id="ARBA00005163"/>
    </source>
</evidence>
<dbReference type="InterPro" id="IPR036969">
    <property type="entry name" value="Citrate_synthase_sf"/>
</dbReference>
<proteinExistence type="inferred from homology"/>
<evidence type="ECO:0000313" key="6">
    <source>
        <dbReference type="EMBL" id="BAJ63252.1"/>
    </source>
</evidence>
<keyword evidence="6" id="KW-0012">Acyltransferase</keyword>
<dbReference type="EMBL" id="AP012029">
    <property type="protein sequence ID" value="BAJ63252.1"/>
    <property type="molecule type" value="Genomic_DNA"/>
</dbReference>
<evidence type="ECO:0000256" key="2">
    <source>
        <dbReference type="ARBA" id="ARBA00010566"/>
    </source>
</evidence>
<dbReference type="Gene3D" id="1.10.580.10">
    <property type="entry name" value="Citrate Synthase, domain 1"/>
    <property type="match status" value="1"/>
</dbReference>
<dbReference type="UniPathway" id="UPA00223"/>
<dbReference type="InterPro" id="IPR016143">
    <property type="entry name" value="Citrate_synth-like_sm_a-sub"/>
</dbReference>
<reference evidence="6 7" key="1">
    <citation type="submission" date="2010-12" db="EMBL/GenBank/DDBJ databases">
        <title>Whole genome sequence of Anaerolinea thermophila UNI-1.</title>
        <authorList>
            <person name="Narita-Yamada S."/>
            <person name="Kishi E."/>
            <person name="Watanabe Y."/>
            <person name="Takasaki K."/>
            <person name="Ankai A."/>
            <person name="Oguchi A."/>
            <person name="Fukui S."/>
            <person name="Takahashi M."/>
            <person name="Yashiro I."/>
            <person name="Hosoyama A."/>
            <person name="Sekiguchi Y."/>
            <person name="Hanada S."/>
            <person name="Fujita N."/>
        </authorList>
    </citation>
    <scope>NUCLEOTIDE SEQUENCE [LARGE SCALE GENOMIC DNA]</scope>
    <source>
        <strain evidence="7">DSM 14523 / JCM 11388 / NBRC 100420 / UNI-1</strain>
    </source>
</reference>
<dbReference type="EC" id="2.3.3.16" evidence="3"/>
<dbReference type="Pfam" id="PF00285">
    <property type="entry name" value="Citrate_synt"/>
    <property type="match status" value="1"/>
</dbReference>
<dbReference type="PANTHER" id="PTHR11739">
    <property type="entry name" value="CITRATE SYNTHASE"/>
    <property type="match status" value="1"/>
</dbReference>
<dbReference type="InParanoid" id="E8N488"/>
<dbReference type="STRING" id="926569.ANT_12180"/>
<dbReference type="InterPro" id="IPR016142">
    <property type="entry name" value="Citrate_synth-like_lrg_a-sub"/>
</dbReference>
<dbReference type="PRINTS" id="PR00143">
    <property type="entry name" value="CITRTSNTHASE"/>
</dbReference>
<dbReference type="InterPro" id="IPR002020">
    <property type="entry name" value="Citrate_synthase"/>
</dbReference>
<dbReference type="GO" id="GO:0006099">
    <property type="term" value="P:tricarboxylic acid cycle"/>
    <property type="evidence" value="ECO:0007669"/>
    <property type="project" value="UniProtKB-UniPathway"/>
</dbReference>
<dbReference type="HOGENOM" id="CLU_022049_2_1_0"/>
<dbReference type="RefSeq" id="WP_013559640.1">
    <property type="nucleotide sequence ID" value="NC_014960.1"/>
</dbReference>
<comment type="similarity">
    <text evidence="2 5">Belongs to the citrate synthase family.</text>
</comment>
<dbReference type="PANTHER" id="PTHR11739:SF8">
    <property type="entry name" value="CITRATE SYNTHASE, MITOCHONDRIAL"/>
    <property type="match status" value="1"/>
</dbReference>
<dbReference type="AlphaFoldDB" id="E8N488"/>
<keyword evidence="7" id="KW-1185">Reference proteome</keyword>
<dbReference type="Gene3D" id="1.10.230.10">
    <property type="entry name" value="Cytochrome P450-Terp, domain 2"/>
    <property type="match status" value="1"/>
</dbReference>
<evidence type="ECO:0000256" key="4">
    <source>
        <dbReference type="ARBA" id="ARBA00022679"/>
    </source>
</evidence>
<dbReference type="NCBIfam" id="NF007128">
    <property type="entry name" value="PRK09569.1"/>
    <property type="match status" value="1"/>
</dbReference>
<dbReference type="InterPro" id="IPR019810">
    <property type="entry name" value="Citrate_synthase_AS"/>
</dbReference>
<dbReference type="OrthoDB" id="9800864at2"/>
<organism evidence="6 7">
    <name type="scientific">Anaerolinea thermophila (strain DSM 14523 / JCM 11388 / NBRC 100420 / UNI-1)</name>
    <dbReference type="NCBI Taxonomy" id="926569"/>
    <lineage>
        <taxon>Bacteria</taxon>
        <taxon>Bacillati</taxon>
        <taxon>Chloroflexota</taxon>
        <taxon>Anaerolineae</taxon>
        <taxon>Anaerolineales</taxon>
        <taxon>Anaerolineaceae</taxon>
        <taxon>Anaerolinea</taxon>
    </lineage>
</organism>
<keyword evidence="4 5" id="KW-0808">Transferase</keyword>
<dbReference type="SUPFAM" id="SSF48256">
    <property type="entry name" value="Citrate synthase"/>
    <property type="match status" value="1"/>
</dbReference>
<gene>
    <name evidence="6" type="primary">gltA</name>
    <name evidence="6" type="ordered locus">ANT_12180</name>
</gene>
<dbReference type="GO" id="GO:0005975">
    <property type="term" value="P:carbohydrate metabolic process"/>
    <property type="evidence" value="ECO:0007669"/>
    <property type="project" value="TreeGrafter"/>
</dbReference>
<dbReference type="Proteomes" id="UP000008922">
    <property type="component" value="Chromosome"/>
</dbReference>
<evidence type="ECO:0000256" key="3">
    <source>
        <dbReference type="ARBA" id="ARBA00012972"/>
    </source>
</evidence>
<sequence length="447" mass="50793">MKMIEAITEQLPAWRERVNRLRTQFGSLKVCDVTVEQIYGGIRGVQIQVSDISYVDPYEGIRLRGYTIPEVLEYLPKKPGSDFPLVGGLYYLLMTDRLPNEAEADEVEQEWASRSQIPEHVYQVIRQFPRDTHPMTLFSVAIMALQPSSQFASKYAEQMFTSEGLPKGDYWKYYLEDSMNLIAKLPGIASFIYNYKYRNEEIVSYSPELDWSANFARMIGKAEDLRYQDLCRLFFVIHSDHEGGNVSAHTSYLVSSALSDVYLSCAAGMNGLAGPLHGLANQECIRWVLQVREAFGGHVPGKEELTDHLRRQLQAGKLIPGYGHAVLRVTDPRFTVQYEFAKKYISNDPNIELIGRVFEVLPPILAENGKVKNPYPNVDAINGALQYHYGVKEFDFYTVLFGMSRILGLTAHIVWGRILGKPIERPKSLTTAMLEQLAEKSLQSLER</sequence>
<dbReference type="KEGG" id="atm:ANT_12180"/>
<evidence type="ECO:0000256" key="5">
    <source>
        <dbReference type="RuleBase" id="RU003406"/>
    </source>
</evidence>
<comment type="pathway">
    <text evidence="1">Carbohydrate metabolism; tricarboxylic acid cycle.</text>
</comment>
<protein>
    <recommendedName>
        <fullName evidence="3">citrate synthase (unknown stereospecificity)</fullName>
        <ecNumber evidence="3">2.3.3.16</ecNumber>
    </recommendedName>
</protein>
<dbReference type="GO" id="GO:0036440">
    <property type="term" value="F:citrate synthase activity"/>
    <property type="evidence" value="ECO:0007669"/>
    <property type="project" value="UniProtKB-EC"/>
</dbReference>